<keyword evidence="2" id="KW-1185">Reference proteome</keyword>
<comment type="caution">
    <text evidence="1">The sequence shown here is derived from an EMBL/GenBank/DDBJ whole genome shotgun (WGS) entry which is preliminary data.</text>
</comment>
<evidence type="ECO:0000313" key="2">
    <source>
        <dbReference type="Proteomes" id="UP000295164"/>
    </source>
</evidence>
<organism evidence="1 2">
    <name type="scientific">Flaviaesturariibacter aridisoli</name>
    <dbReference type="NCBI Taxonomy" id="2545761"/>
    <lineage>
        <taxon>Bacteria</taxon>
        <taxon>Pseudomonadati</taxon>
        <taxon>Bacteroidota</taxon>
        <taxon>Chitinophagia</taxon>
        <taxon>Chitinophagales</taxon>
        <taxon>Chitinophagaceae</taxon>
        <taxon>Flaviaestuariibacter</taxon>
    </lineage>
</organism>
<sequence>MENKAIQGMMAVDQFLEFLGINELQFLKGKGREYVGTPVGTVFVAREFDKSKPAYIAVAGPNLISERGESLAGTLWLVNSSVQLGSVKLVRNNSKPYPRPAMNLDRAQLNDVGA</sequence>
<dbReference type="RefSeq" id="WP_131851303.1">
    <property type="nucleotide sequence ID" value="NZ_SKFH01000007.1"/>
</dbReference>
<proteinExistence type="predicted"/>
<name>A0A4R4E1D3_9BACT</name>
<reference evidence="1 2" key="1">
    <citation type="submission" date="2019-03" db="EMBL/GenBank/DDBJ databases">
        <authorList>
            <person name="Kim M.K.M."/>
        </authorList>
    </citation>
    <scope>NUCLEOTIDE SEQUENCE [LARGE SCALE GENOMIC DNA]</scope>
    <source>
        <strain evidence="1 2">17J68-15</strain>
    </source>
</reference>
<protein>
    <submittedName>
        <fullName evidence="1">Uncharacterized protein</fullName>
    </submittedName>
</protein>
<dbReference type="EMBL" id="SKFH01000007">
    <property type="protein sequence ID" value="TCZ73284.1"/>
    <property type="molecule type" value="Genomic_DNA"/>
</dbReference>
<accession>A0A4R4E1D3</accession>
<dbReference type="Proteomes" id="UP000295164">
    <property type="component" value="Unassembled WGS sequence"/>
</dbReference>
<evidence type="ECO:0000313" key="1">
    <source>
        <dbReference type="EMBL" id="TCZ73284.1"/>
    </source>
</evidence>
<gene>
    <name evidence="1" type="ORF">E0486_06315</name>
</gene>
<dbReference type="AlphaFoldDB" id="A0A4R4E1D3"/>